<sequence length="341" mass="37526">MGAIDNQPVTQQTMENLRSSIQQEMVGIGASIRAAVSELQQHIVNNQQSIQQLQQLVQQPIPQGTFQTVPQPVQQPTQRPAQQLDQSATGMPVERETPAAPRIPTINTCKDADNQWDFGEVEKGLDIPLSGWTKEMKATDPSRYSQRRLIVEEYIHFGRNGGNMRDCHGGSLETISDLITSIRVKNRERKEQRALLLWAILTSVLLASKPEIFGAVSNYTPKICLQSSISALPAFWADSVSSQPLMVPTDSRSASMAILVGSKSGIVLPTSIQLIHAVILLAISQSPAAMSRALIGIALFSGSIYDLILDTNKTYSRALKLEPVTSWMIEPGSWKVRPDIF</sequence>
<keyword evidence="3" id="KW-1185">Reference proteome</keyword>
<gene>
    <name evidence="2" type="ORF">BGZ65_000446</name>
</gene>
<dbReference type="Proteomes" id="UP000749646">
    <property type="component" value="Unassembled WGS sequence"/>
</dbReference>
<evidence type="ECO:0000256" key="1">
    <source>
        <dbReference type="SAM" id="MobiDB-lite"/>
    </source>
</evidence>
<evidence type="ECO:0000313" key="3">
    <source>
        <dbReference type="Proteomes" id="UP000749646"/>
    </source>
</evidence>
<reference evidence="2" key="1">
    <citation type="journal article" date="2020" name="Fungal Divers.">
        <title>Resolving the Mortierellaceae phylogeny through synthesis of multi-gene phylogenetics and phylogenomics.</title>
        <authorList>
            <person name="Vandepol N."/>
            <person name="Liber J."/>
            <person name="Desiro A."/>
            <person name="Na H."/>
            <person name="Kennedy M."/>
            <person name="Barry K."/>
            <person name="Grigoriev I.V."/>
            <person name="Miller A.N."/>
            <person name="O'Donnell K."/>
            <person name="Stajich J.E."/>
            <person name="Bonito G."/>
        </authorList>
    </citation>
    <scope>NUCLEOTIDE SEQUENCE</scope>
    <source>
        <strain evidence="2">MES-2147</strain>
    </source>
</reference>
<organism evidence="2 3">
    <name type="scientific">Modicella reniformis</name>
    <dbReference type="NCBI Taxonomy" id="1440133"/>
    <lineage>
        <taxon>Eukaryota</taxon>
        <taxon>Fungi</taxon>
        <taxon>Fungi incertae sedis</taxon>
        <taxon>Mucoromycota</taxon>
        <taxon>Mortierellomycotina</taxon>
        <taxon>Mortierellomycetes</taxon>
        <taxon>Mortierellales</taxon>
        <taxon>Mortierellaceae</taxon>
        <taxon>Modicella</taxon>
    </lineage>
</organism>
<accession>A0A9P6MA57</accession>
<dbReference type="OrthoDB" id="2976553at2759"/>
<protein>
    <submittedName>
        <fullName evidence="2">Uncharacterized protein</fullName>
    </submittedName>
</protein>
<name>A0A9P6MA57_9FUNG</name>
<evidence type="ECO:0000313" key="2">
    <source>
        <dbReference type="EMBL" id="KAF9984408.1"/>
    </source>
</evidence>
<comment type="caution">
    <text evidence="2">The sequence shown here is derived from an EMBL/GenBank/DDBJ whole genome shotgun (WGS) entry which is preliminary data.</text>
</comment>
<feature type="region of interest" description="Disordered" evidence="1">
    <location>
        <begin position="65"/>
        <end position="95"/>
    </location>
</feature>
<proteinExistence type="predicted"/>
<dbReference type="AlphaFoldDB" id="A0A9P6MA57"/>
<feature type="compositionally biased region" description="Low complexity" evidence="1">
    <location>
        <begin position="65"/>
        <end position="86"/>
    </location>
</feature>
<dbReference type="EMBL" id="JAAAHW010003388">
    <property type="protein sequence ID" value="KAF9984408.1"/>
    <property type="molecule type" value="Genomic_DNA"/>
</dbReference>